<reference evidence="1" key="1">
    <citation type="journal article" date="2023" name="DNA Res.">
        <title>Chromosome-level genome assembly of Phrynocephalus forsythii using third-generation DNA sequencing and Hi-C analysis.</title>
        <authorList>
            <person name="Qi Y."/>
            <person name="Zhao W."/>
            <person name="Zhao Y."/>
            <person name="Niu C."/>
            <person name="Cao S."/>
            <person name="Zhang Y."/>
        </authorList>
    </citation>
    <scope>NUCLEOTIDE SEQUENCE</scope>
    <source>
        <tissue evidence="1">Muscle</tissue>
    </source>
</reference>
<dbReference type="EMBL" id="JAPFRF010000011">
    <property type="protein sequence ID" value="KAJ7317126.1"/>
    <property type="molecule type" value="Genomic_DNA"/>
</dbReference>
<evidence type="ECO:0000313" key="2">
    <source>
        <dbReference type="Proteomes" id="UP001142489"/>
    </source>
</evidence>
<dbReference type="Proteomes" id="UP001142489">
    <property type="component" value="Unassembled WGS sequence"/>
</dbReference>
<evidence type="ECO:0000313" key="1">
    <source>
        <dbReference type="EMBL" id="KAJ7317126.1"/>
    </source>
</evidence>
<dbReference type="AlphaFoldDB" id="A0A9Q0XKA4"/>
<protein>
    <submittedName>
        <fullName evidence="1">Uncharacterized protein</fullName>
    </submittedName>
</protein>
<sequence>MREVKDEGAELIYWERRKKEEYNPETEQYSPVLTERQKTEMQEMLNKYRTLFTPNARRAKGVK</sequence>
<feature type="non-terminal residue" evidence="1">
    <location>
        <position position="63"/>
    </location>
</feature>
<organism evidence="1 2">
    <name type="scientific">Phrynocephalus forsythii</name>
    <dbReference type="NCBI Taxonomy" id="171643"/>
    <lineage>
        <taxon>Eukaryota</taxon>
        <taxon>Metazoa</taxon>
        <taxon>Chordata</taxon>
        <taxon>Craniata</taxon>
        <taxon>Vertebrata</taxon>
        <taxon>Euteleostomi</taxon>
        <taxon>Lepidosauria</taxon>
        <taxon>Squamata</taxon>
        <taxon>Bifurcata</taxon>
        <taxon>Unidentata</taxon>
        <taxon>Episquamata</taxon>
        <taxon>Toxicofera</taxon>
        <taxon>Iguania</taxon>
        <taxon>Acrodonta</taxon>
        <taxon>Agamidae</taxon>
        <taxon>Agaminae</taxon>
        <taxon>Phrynocephalus</taxon>
    </lineage>
</organism>
<accession>A0A9Q0XKA4</accession>
<name>A0A9Q0XKA4_9SAUR</name>
<gene>
    <name evidence="1" type="ORF">JRQ81_003288</name>
</gene>
<comment type="caution">
    <text evidence="1">The sequence shown here is derived from an EMBL/GenBank/DDBJ whole genome shotgun (WGS) entry which is preliminary data.</text>
</comment>
<keyword evidence="2" id="KW-1185">Reference proteome</keyword>
<proteinExistence type="predicted"/>